<sequence>MPRTASPAQSLSQVHNSTNNSTQLMPSNHTPFQTPLQSNNAGPYNFQPQPPGAESSVLPRPTLGERMTCIVNASITCISSSSSPSSVTASRSSSSHSLAKRNRAFASTTSNSLQGSFYDSASATTSTDATIGRPRTIVSQTQGSGHVRHHSRQDDLAAGEREKSHDRLRLYVFGGFHQYTDAVNNDLYRLDVETMVWEKLIYTKGEPPSKRNDHSASLWGDDRIVIFGGSDERNQYCNDVHILNVRTLTWETPEVTGAIPIGRVKHSATIVDDKLYISGGCLDQEGVSQELLCLDLLTWEWDEPIDFVARYTHTLFEFRNKLFAYGGYNEEMDRTEVIAYMDLETNQVTRVSVSDEIAPNVAAQQFSQVCGRHLVVVISQGLRYELQKFTGGIWTLDLECFQWTKHDDWKILGENHTWHYFSMERDGDQFYMIGDINESDEYFKQVLTIDMREYGSFQEPHVAIGQELGRLLQDQMALADFRIICTGTDAQANAALQVVDPSTDYYPHSDASGDNDMMIDAQPIMVQRIRSQRQTPSSTRANSPQQEPILCHKLILMARWPHFASMVQSGMLEAQTNILTLPEPYETVKGFVDYLYTDSIEGMSTDTVADLLVMGSMYVMRRLVHLCSAALHQQIDIETVSRIYHRAGLSGQVGLRQRALKFMFRNYGPVSKTIGFRSLPKEALFDFWDSTPEGAVINIAV</sequence>
<dbReference type="SMART" id="SM00225">
    <property type="entry name" value="BTB"/>
    <property type="match status" value="1"/>
</dbReference>
<dbReference type="PROSITE" id="PS50097">
    <property type="entry name" value="BTB"/>
    <property type="match status" value="1"/>
</dbReference>
<dbReference type="Pfam" id="PF00651">
    <property type="entry name" value="BTB"/>
    <property type="match status" value="1"/>
</dbReference>
<organism evidence="5 6">
    <name type="scientific">Linnemannia gamsii</name>
    <dbReference type="NCBI Taxonomy" id="64522"/>
    <lineage>
        <taxon>Eukaryota</taxon>
        <taxon>Fungi</taxon>
        <taxon>Fungi incertae sedis</taxon>
        <taxon>Mucoromycota</taxon>
        <taxon>Mortierellomycotina</taxon>
        <taxon>Mortierellomycetes</taxon>
        <taxon>Mortierellales</taxon>
        <taxon>Mortierellaceae</taxon>
        <taxon>Linnemannia</taxon>
    </lineage>
</organism>
<dbReference type="CDD" id="cd14733">
    <property type="entry name" value="BACK"/>
    <property type="match status" value="1"/>
</dbReference>
<keyword evidence="1" id="KW-0880">Kelch repeat</keyword>
<evidence type="ECO:0000256" key="1">
    <source>
        <dbReference type="ARBA" id="ARBA00022441"/>
    </source>
</evidence>
<dbReference type="InterPro" id="IPR015915">
    <property type="entry name" value="Kelch-typ_b-propeller"/>
</dbReference>
<dbReference type="PANTHER" id="PTHR46093">
    <property type="entry name" value="ACYL-COA-BINDING DOMAIN-CONTAINING PROTEIN 5"/>
    <property type="match status" value="1"/>
</dbReference>
<keyword evidence="2" id="KW-0677">Repeat</keyword>
<comment type="caution">
    <text evidence="5">The sequence shown here is derived from an EMBL/GenBank/DDBJ whole genome shotgun (WGS) entry which is preliminary data.</text>
</comment>
<feature type="region of interest" description="Disordered" evidence="3">
    <location>
        <begin position="79"/>
        <end position="98"/>
    </location>
</feature>
<feature type="domain" description="BTB" evidence="4">
    <location>
        <begin position="552"/>
        <end position="604"/>
    </location>
</feature>
<dbReference type="Gene3D" id="2.120.10.80">
    <property type="entry name" value="Kelch-type beta propeller"/>
    <property type="match status" value="2"/>
</dbReference>
<evidence type="ECO:0000313" key="6">
    <source>
        <dbReference type="Proteomes" id="UP000823405"/>
    </source>
</evidence>
<dbReference type="InterPro" id="IPR011333">
    <property type="entry name" value="SKP1/BTB/POZ_sf"/>
</dbReference>
<dbReference type="InterPro" id="IPR000210">
    <property type="entry name" value="BTB/POZ_dom"/>
</dbReference>
<dbReference type="CDD" id="cd18186">
    <property type="entry name" value="BTB_POZ_ZBTB_KLHL-like"/>
    <property type="match status" value="1"/>
</dbReference>
<feature type="compositionally biased region" description="Basic and acidic residues" evidence="3">
    <location>
        <begin position="152"/>
        <end position="161"/>
    </location>
</feature>
<dbReference type="SUPFAM" id="SSF117281">
    <property type="entry name" value="Kelch motif"/>
    <property type="match status" value="1"/>
</dbReference>
<keyword evidence="6" id="KW-1185">Reference proteome</keyword>
<dbReference type="PANTHER" id="PTHR46093:SF18">
    <property type="entry name" value="FIBRONECTIN TYPE-III DOMAIN-CONTAINING PROTEIN"/>
    <property type="match status" value="1"/>
</dbReference>
<reference evidence="5" key="1">
    <citation type="journal article" date="2020" name="Fungal Divers.">
        <title>Resolving the Mortierellaceae phylogeny through synthesis of multi-gene phylogenetics and phylogenomics.</title>
        <authorList>
            <person name="Vandepol N."/>
            <person name="Liber J."/>
            <person name="Desiro A."/>
            <person name="Na H."/>
            <person name="Kennedy M."/>
            <person name="Barry K."/>
            <person name="Grigoriev I.V."/>
            <person name="Miller A.N."/>
            <person name="O'Donnell K."/>
            <person name="Stajich J.E."/>
            <person name="Bonito G."/>
        </authorList>
    </citation>
    <scope>NUCLEOTIDE SEQUENCE</scope>
    <source>
        <strain evidence="5">NVP60</strain>
    </source>
</reference>
<dbReference type="OrthoDB" id="432528at2759"/>
<gene>
    <name evidence="5" type="ORF">BGZ97_005598</name>
</gene>
<proteinExistence type="predicted"/>
<feature type="compositionally biased region" description="Low complexity" evidence="3">
    <location>
        <begin position="79"/>
        <end position="97"/>
    </location>
</feature>
<dbReference type="SUPFAM" id="SSF54695">
    <property type="entry name" value="POZ domain"/>
    <property type="match status" value="1"/>
</dbReference>
<accession>A0A9P6RF67</accession>
<evidence type="ECO:0000256" key="3">
    <source>
        <dbReference type="SAM" id="MobiDB-lite"/>
    </source>
</evidence>
<feature type="region of interest" description="Disordered" evidence="3">
    <location>
        <begin position="138"/>
        <end position="161"/>
    </location>
</feature>
<evidence type="ECO:0000259" key="4">
    <source>
        <dbReference type="PROSITE" id="PS50097"/>
    </source>
</evidence>
<dbReference type="Gene3D" id="3.30.710.10">
    <property type="entry name" value="Potassium Channel Kv1.1, Chain A"/>
    <property type="match status" value="1"/>
</dbReference>
<name>A0A9P6RF67_9FUNG</name>
<feature type="region of interest" description="Disordered" evidence="3">
    <location>
        <begin position="1"/>
        <end position="60"/>
    </location>
</feature>
<protein>
    <recommendedName>
        <fullName evidence="4">BTB domain-containing protein</fullName>
    </recommendedName>
</protein>
<evidence type="ECO:0000256" key="2">
    <source>
        <dbReference type="ARBA" id="ARBA00022737"/>
    </source>
</evidence>
<feature type="compositionally biased region" description="Polar residues" evidence="3">
    <location>
        <begin position="1"/>
        <end position="42"/>
    </location>
</feature>
<dbReference type="Proteomes" id="UP000823405">
    <property type="component" value="Unassembled WGS sequence"/>
</dbReference>
<dbReference type="Pfam" id="PF24681">
    <property type="entry name" value="Kelch_KLHDC2_KLHL20_DRC7"/>
    <property type="match status" value="1"/>
</dbReference>
<dbReference type="EMBL" id="JAAAIN010000251">
    <property type="protein sequence ID" value="KAG0317300.1"/>
    <property type="molecule type" value="Genomic_DNA"/>
</dbReference>
<evidence type="ECO:0000313" key="5">
    <source>
        <dbReference type="EMBL" id="KAG0317300.1"/>
    </source>
</evidence>
<dbReference type="AlphaFoldDB" id="A0A9P6RF67"/>